<evidence type="ECO:0000313" key="2">
    <source>
        <dbReference type="EMBL" id="KAJ8985658.1"/>
    </source>
</evidence>
<dbReference type="Gene3D" id="3.40.250.10">
    <property type="entry name" value="Rhodanese-like domain"/>
    <property type="match status" value="1"/>
</dbReference>
<dbReference type="Proteomes" id="UP001162164">
    <property type="component" value="Unassembled WGS sequence"/>
</dbReference>
<reference evidence="2" key="1">
    <citation type="journal article" date="2023" name="Insect Mol. Biol.">
        <title>Genome sequencing provides insights into the evolution of gene families encoding plant cell wall-degrading enzymes in longhorned beetles.</title>
        <authorList>
            <person name="Shin N.R."/>
            <person name="Okamura Y."/>
            <person name="Kirsch R."/>
            <person name="Pauchet Y."/>
        </authorList>
    </citation>
    <scope>NUCLEOTIDE SEQUENCE</scope>
    <source>
        <strain evidence="2">MMC_N1</strain>
    </source>
</reference>
<dbReference type="InterPro" id="IPR001763">
    <property type="entry name" value="Rhodanese-like_dom"/>
</dbReference>
<dbReference type="Pfam" id="PF00581">
    <property type="entry name" value="Rhodanese"/>
    <property type="match status" value="1"/>
</dbReference>
<evidence type="ECO:0000259" key="1">
    <source>
        <dbReference type="PROSITE" id="PS50206"/>
    </source>
</evidence>
<accession>A0ABQ9K7R4</accession>
<evidence type="ECO:0000313" key="3">
    <source>
        <dbReference type="Proteomes" id="UP001162164"/>
    </source>
</evidence>
<organism evidence="2 3">
    <name type="scientific">Molorchus minor</name>
    <dbReference type="NCBI Taxonomy" id="1323400"/>
    <lineage>
        <taxon>Eukaryota</taxon>
        <taxon>Metazoa</taxon>
        <taxon>Ecdysozoa</taxon>
        <taxon>Arthropoda</taxon>
        <taxon>Hexapoda</taxon>
        <taxon>Insecta</taxon>
        <taxon>Pterygota</taxon>
        <taxon>Neoptera</taxon>
        <taxon>Endopterygota</taxon>
        <taxon>Coleoptera</taxon>
        <taxon>Polyphaga</taxon>
        <taxon>Cucujiformia</taxon>
        <taxon>Chrysomeloidea</taxon>
        <taxon>Cerambycidae</taxon>
        <taxon>Lamiinae</taxon>
        <taxon>Monochamini</taxon>
        <taxon>Molorchus</taxon>
    </lineage>
</organism>
<sequence>MAEGKEDRIITYEEIKTFENSKDVLIIDVREPDEIASTGKIGGSVNIPLGELENSLKSLSDGEFQKKYNIPKPKPELPLVFSCRLGGRAEKAMHIALKQGYPNAKYYKGSWNEWQEKNKGK</sequence>
<keyword evidence="3" id="KW-1185">Reference proteome</keyword>
<dbReference type="InterPro" id="IPR036873">
    <property type="entry name" value="Rhodanese-like_dom_sf"/>
</dbReference>
<gene>
    <name evidence="2" type="ORF">NQ317_015154</name>
</gene>
<dbReference type="EMBL" id="JAPWTJ010000010">
    <property type="protein sequence ID" value="KAJ8985658.1"/>
    <property type="molecule type" value="Genomic_DNA"/>
</dbReference>
<name>A0ABQ9K7R4_9CUCU</name>
<proteinExistence type="predicted"/>
<dbReference type="SUPFAM" id="SSF52821">
    <property type="entry name" value="Rhodanese/Cell cycle control phosphatase"/>
    <property type="match status" value="1"/>
</dbReference>
<comment type="caution">
    <text evidence="2">The sequence shown here is derived from an EMBL/GenBank/DDBJ whole genome shotgun (WGS) entry which is preliminary data.</text>
</comment>
<protein>
    <recommendedName>
        <fullName evidence="1">Rhodanese domain-containing protein</fullName>
    </recommendedName>
</protein>
<feature type="domain" description="Rhodanese" evidence="1">
    <location>
        <begin position="20"/>
        <end position="119"/>
    </location>
</feature>
<dbReference type="PANTHER" id="PTHR44086:SF10">
    <property type="entry name" value="THIOSULFATE SULFURTRANSFERASE_RHODANESE-LIKE DOMAIN-CONTAINING PROTEIN 3"/>
    <property type="match status" value="1"/>
</dbReference>
<dbReference type="SMART" id="SM00450">
    <property type="entry name" value="RHOD"/>
    <property type="match status" value="1"/>
</dbReference>
<dbReference type="PROSITE" id="PS50206">
    <property type="entry name" value="RHODANESE_3"/>
    <property type="match status" value="1"/>
</dbReference>
<dbReference type="PANTHER" id="PTHR44086">
    <property type="entry name" value="THIOSULFATE SULFURTRANSFERASE RDL2, MITOCHONDRIAL-RELATED"/>
    <property type="match status" value="1"/>
</dbReference>